<evidence type="ECO:0000313" key="2">
    <source>
        <dbReference type="EMBL" id="AGL83912.1"/>
    </source>
</evidence>
<dbReference type="PANTHER" id="PTHR21366">
    <property type="entry name" value="GLYOXALASE FAMILY PROTEIN"/>
    <property type="match status" value="1"/>
</dbReference>
<dbReference type="InterPro" id="IPR029068">
    <property type="entry name" value="Glyas_Bleomycin-R_OHBP_Dase"/>
</dbReference>
<sequence>MFQMNDLVPEMLVTDLQRSLAFYCDLLGFKVEYQRPEHFFAFLSLNGAQLMLEQDDQQESEWRVGPLQAPFGRGMNLSIECPDIRQLAAALARAGIALRREIQECWYRHDELLHGELNLLVLDPDGYLLRFTQDLGFKPVEPAADA</sequence>
<evidence type="ECO:0000259" key="1">
    <source>
        <dbReference type="PROSITE" id="PS51819"/>
    </source>
</evidence>
<dbReference type="AlphaFoldDB" id="A0A2C9EJT5"/>
<dbReference type="GeneID" id="57475134"/>
<reference evidence="3" key="1">
    <citation type="journal article" date="2014" name="Genome Announc.">
        <title>Full-genome sequence of the plant growth-promoting bacterium Pseudomonas protegens CHA0.</title>
        <authorList>
            <person name="Jousset A."/>
            <person name="Schuldes J."/>
            <person name="Keel C."/>
            <person name="Maurhofer M."/>
            <person name="Daniel R."/>
            <person name="Scheu S."/>
            <person name="Thuermer A."/>
        </authorList>
    </citation>
    <scope>NUCLEOTIDE SEQUENCE [LARGE SCALE GENOMIC DNA]</scope>
    <source>
        <strain evidence="3">DSM 19095 / LMG 27888 / CFBP 6595 / CHA0</strain>
    </source>
</reference>
<dbReference type="InterPro" id="IPR004360">
    <property type="entry name" value="Glyas_Fos-R_dOase_dom"/>
</dbReference>
<feature type="domain" description="VOC" evidence="1">
    <location>
        <begin position="3"/>
        <end position="134"/>
    </location>
</feature>
<dbReference type="EMBL" id="CP003190">
    <property type="protein sequence ID" value="AGL83912.1"/>
    <property type="molecule type" value="Genomic_DNA"/>
</dbReference>
<gene>
    <name evidence="2" type="ORF">PFLCHA0_c21400</name>
</gene>
<dbReference type="PROSITE" id="PS51819">
    <property type="entry name" value="VOC"/>
    <property type="match status" value="1"/>
</dbReference>
<name>A0A2C9EJT5_PSEPH</name>
<dbReference type="Proteomes" id="UP000013940">
    <property type="component" value="Chromosome"/>
</dbReference>
<dbReference type="PANTHER" id="PTHR21366:SF22">
    <property type="entry name" value="VOC DOMAIN-CONTAINING PROTEIN"/>
    <property type="match status" value="1"/>
</dbReference>
<proteinExistence type="predicted"/>
<dbReference type="RefSeq" id="WP_011060400.1">
    <property type="nucleotide sequence ID" value="NC_021237.1"/>
</dbReference>
<dbReference type="InterPro" id="IPR037523">
    <property type="entry name" value="VOC_core"/>
</dbReference>
<dbReference type="eggNOG" id="COG0346">
    <property type="taxonomic scope" value="Bacteria"/>
</dbReference>
<dbReference type="SUPFAM" id="SSF54593">
    <property type="entry name" value="Glyoxalase/Bleomycin resistance protein/Dihydroxybiphenyl dioxygenase"/>
    <property type="match status" value="1"/>
</dbReference>
<dbReference type="InterPro" id="IPR050383">
    <property type="entry name" value="GlyoxalaseI/FosfomycinResist"/>
</dbReference>
<protein>
    <submittedName>
        <fullName evidence="2">Glyoxalase family protein superfamily</fullName>
    </submittedName>
</protein>
<evidence type="ECO:0000313" key="3">
    <source>
        <dbReference type="Proteomes" id="UP000013940"/>
    </source>
</evidence>
<organism evidence="2 3">
    <name type="scientific">Pseudomonas protegens (strain DSM 19095 / LMG 27888 / CFBP 6595 / CHA0)</name>
    <dbReference type="NCBI Taxonomy" id="1124983"/>
    <lineage>
        <taxon>Bacteria</taxon>
        <taxon>Pseudomonadati</taxon>
        <taxon>Pseudomonadota</taxon>
        <taxon>Gammaproteobacteria</taxon>
        <taxon>Pseudomonadales</taxon>
        <taxon>Pseudomonadaceae</taxon>
        <taxon>Pseudomonas</taxon>
    </lineage>
</organism>
<dbReference type="Pfam" id="PF00903">
    <property type="entry name" value="Glyoxalase"/>
    <property type="match status" value="1"/>
</dbReference>
<dbReference type="Gene3D" id="3.10.180.10">
    <property type="entry name" value="2,3-Dihydroxybiphenyl 1,2-Dioxygenase, domain 1"/>
    <property type="match status" value="1"/>
</dbReference>
<dbReference type="KEGG" id="pprc:PFLCHA0_c21400"/>
<accession>A0A2C9EJT5</accession>
<dbReference type="HOGENOM" id="CLU_046006_15_0_6"/>